<dbReference type="AlphaFoldDB" id="A0A0A9GNY7"/>
<sequence length="42" mass="4955">MSANSSHTVNVSNHLIYTQRVNRMRKRSRYKGNDLSIIQYQS</sequence>
<organism evidence="1">
    <name type="scientific">Arundo donax</name>
    <name type="common">Giant reed</name>
    <name type="synonym">Donax arundinaceus</name>
    <dbReference type="NCBI Taxonomy" id="35708"/>
    <lineage>
        <taxon>Eukaryota</taxon>
        <taxon>Viridiplantae</taxon>
        <taxon>Streptophyta</taxon>
        <taxon>Embryophyta</taxon>
        <taxon>Tracheophyta</taxon>
        <taxon>Spermatophyta</taxon>
        <taxon>Magnoliopsida</taxon>
        <taxon>Liliopsida</taxon>
        <taxon>Poales</taxon>
        <taxon>Poaceae</taxon>
        <taxon>PACMAD clade</taxon>
        <taxon>Arundinoideae</taxon>
        <taxon>Arundineae</taxon>
        <taxon>Arundo</taxon>
    </lineage>
</organism>
<evidence type="ECO:0000313" key="1">
    <source>
        <dbReference type="EMBL" id="JAE24261.1"/>
    </source>
</evidence>
<accession>A0A0A9GNY7</accession>
<protein>
    <submittedName>
        <fullName evidence="1">Uncharacterized protein</fullName>
    </submittedName>
</protein>
<proteinExistence type="predicted"/>
<dbReference type="EMBL" id="GBRH01173635">
    <property type="protein sequence ID" value="JAE24261.1"/>
    <property type="molecule type" value="Transcribed_RNA"/>
</dbReference>
<reference evidence="1" key="2">
    <citation type="journal article" date="2015" name="Data Brief">
        <title>Shoot transcriptome of the giant reed, Arundo donax.</title>
        <authorList>
            <person name="Barrero R.A."/>
            <person name="Guerrero F.D."/>
            <person name="Moolhuijzen P."/>
            <person name="Goolsby J.A."/>
            <person name="Tidwell J."/>
            <person name="Bellgard S.E."/>
            <person name="Bellgard M.I."/>
        </authorList>
    </citation>
    <scope>NUCLEOTIDE SEQUENCE</scope>
    <source>
        <tissue evidence="1">Shoot tissue taken approximately 20 cm above the soil surface</tissue>
    </source>
</reference>
<name>A0A0A9GNY7_ARUDO</name>
<reference evidence="1" key="1">
    <citation type="submission" date="2014-09" db="EMBL/GenBank/DDBJ databases">
        <authorList>
            <person name="Magalhaes I.L.F."/>
            <person name="Oliveira U."/>
            <person name="Santos F.R."/>
            <person name="Vidigal T.H.D.A."/>
            <person name="Brescovit A.D."/>
            <person name="Santos A.J."/>
        </authorList>
    </citation>
    <scope>NUCLEOTIDE SEQUENCE</scope>
    <source>
        <tissue evidence="1">Shoot tissue taken approximately 20 cm above the soil surface</tissue>
    </source>
</reference>